<feature type="transmembrane region" description="Helical" evidence="2">
    <location>
        <begin position="70"/>
        <end position="95"/>
    </location>
</feature>
<feature type="transmembrane region" description="Helical" evidence="2">
    <location>
        <begin position="125"/>
        <end position="142"/>
    </location>
</feature>
<dbReference type="PANTHER" id="PTHR34989:SF1">
    <property type="entry name" value="PROTEIN HDED"/>
    <property type="match status" value="1"/>
</dbReference>
<feature type="region of interest" description="Disordered" evidence="1">
    <location>
        <begin position="1"/>
        <end position="28"/>
    </location>
</feature>
<evidence type="ECO:0000256" key="1">
    <source>
        <dbReference type="SAM" id="MobiDB-lite"/>
    </source>
</evidence>
<name>A0ABY6DX27_9ACTN</name>
<dbReference type="Pfam" id="PF03729">
    <property type="entry name" value="DUF308"/>
    <property type="match status" value="2"/>
</dbReference>
<keyword evidence="2" id="KW-1133">Transmembrane helix</keyword>
<proteinExistence type="predicted"/>
<evidence type="ECO:0000313" key="4">
    <source>
        <dbReference type="Proteomes" id="UP001061298"/>
    </source>
</evidence>
<feature type="transmembrane region" description="Helical" evidence="2">
    <location>
        <begin position="41"/>
        <end position="63"/>
    </location>
</feature>
<feature type="compositionally biased region" description="Low complexity" evidence="1">
    <location>
        <begin position="18"/>
        <end position="28"/>
    </location>
</feature>
<dbReference type="InterPro" id="IPR052712">
    <property type="entry name" value="Acid_resist_chaperone_HdeD"/>
</dbReference>
<feature type="transmembrane region" description="Helical" evidence="2">
    <location>
        <begin position="162"/>
        <end position="195"/>
    </location>
</feature>
<gene>
    <name evidence="3" type="ORF">N8I84_05560</name>
</gene>
<dbReference type="InterPro" id="IPR005325">
    <property type="entry name" value="DUF308_memb"/>
</dbReference>
<keyword evidence="4" id="KW-1185">Reference proteome</keyword>
<keyword evidence="2" id="KW-0472">Membrane</keyword>
<reference evidence="3" key="1">
    <citation type="submission" date="2022-10" db="EMBL/GenBank/DDBJ databases">
        <authorList>
            <person name="Mo P."/>
        </authorList>
    </citation>
    <scope>NUCLEOTIDE SEQUENCE</scope>
    <source>
        <strain evidence="3">HUAS 13-4</strain>
    </source>
</reference>
<dbReference type="PANTHER" id="PTHR34989">
    <property type="entry name" value="PROTEIN HDED"/>
    <property type="match status" value="1"/>
</dbReference>
<organism evidence="3 4">
    <name type="scientific">Streptomyces cynarae</name>
    <dbReference type="NCBI Taxonomy" id="2981134"/>
    <lineage>
        <taxon>Bacteria</taxon>
        <taxon>Bacillati</taxon>
        <taxon>Actinomycetota</taxon>
        <taxon>Actinomycetes</taxon>
        <taxon>Kitasatosporales</taxon>
        <taxon>Streptomycetaceae</taxon>
        <taxon>Streptomyces</taxon>
    </lineage>
</organism>
<keyword evidence="2" id="KW-0812">Transmembrane</keyword>
<sequence>MTSPSDSPGPVPAHGTEPRTQQTPRTQETPLAEGMAALANMGWQILLTMGLASIALGVVALVWPGATLRVAGVLFGIYLLVTGVFQLAAAFGTHIPRHLRVLHFITGAASILLGLVSFRGPLESLLLLALWIGFSWLLRGTTETAAAASVQDMPARGWHVAFGIIGALAGIVMIIMPFASIATLTLVVGVMAIVLGLTEVVRAIRTRIEIGQLAAGTATQRRPLFHARPHPQH</sequence>
<accession>A0ABY6DX27</accession>
<protein>
    <submittedName>
        <fullName evidence="3">HdeD family acid-resistance protein</fullName>
    </submittedName>
</protein>
<dbReference type="EMBL" id="CP106793">
    <property type="protein sequence ID" value="UXY18248.1"/>
    <property type="molecule type" value="Genomic_DNA"/>
</dbReference>
<dbReference type="Proteomes" id="UP001061298">
    <property type="component" value="Chromosome"/>
</dbReference>
<evidence type="ECO:0000256" key="2">
    <source>
        <dbReference type="SAM" id="Phobius"/>
    </source>
</evidence>
<dbReference type="RefSeq" id="WP_263228502.1">
    <property type="nucleotide sequence ID" value="NZ_CP106793.1"/>
</dbReference>
<evidence type="ECO:0000313" key="3">
    <source>
        <dbReference type="EMBL" id="UXY18248.1"/>
    </source>
</evidence>